<keyword evidence="1 9" id="KW-0963">Cytoplasm</keyword>
<dbReference type="GO" id="GO:0016776">
    <property type="term" value="F:phosphotransferase activity, phosphate group as acceptor"/>
    <property type="evidence" value="ECO:0007669"/>
    <property type="project" value="InterPro"/>
</dbReference>
<evidence type="ECO:0000256" key="7">
    <source>
        <dbReference type="ARBA" id="ARBA00023242"/>
    </source>
</evidence>
<keyword evidence="4 9" id="KW-0418">Kinase</keyword>
<dbReference type="Gene3D" id="3.40.50.300">
    <property type="entry name" value="P-loop containing nucleotide triphosphate hydrolases"/>
    <property type="match status" value="1"/>
</dbReference>
<feature type="region of interest" description="NMPbind" evidence="9">
    <location>
        <begin position="58"/>
        <end position="88"/>
    </location>
</feature>
<comment type="cofactor">
    <cofactor evidence="9">
        <name>Mg(2+)</name>
        <dbReference type="ChEBI" id="CHEBI:18420"/>
    </cofactor>
    <text evidence="9">Binds 1 Mg(2+) ion per monomer.</text>
</comment>
<feature type="binding site" evidence="9">
    <location>
        <position position="163"/>
    </location>
    <ligand>
        <name>ATP</name>
        <dbReference type="ChEBI" id="CHEBI:30616"/>
    </ligand>
</feature>
<sequence>MPALMDKIADALHLHKKSATPTFDHTKVTVIFVLGGPGAGKGTQCSLLVQDFGFCHLSAGDLLRAEQHREGSQFGTLIQNCIKEGTIVPMEVTVKLLENAMAAAIKEEKGKDGWRDGRGRFLIDGFPRQMDQAIKFDEDVCLASTVLFFSTTEEVMLGRLLERGKTSGREDDNVESIKKRFNTYNQTTMPVIKHYEALGKVVQIDSSETVEQVHSHSKAAVQKILDN</sequence>
<evidence type="ECO:0000256" key="5">
    <source>
        <dbReference type="ARBA" id="ARBA00022840"/>
    </source>
</evidence>
<feature type="binding site" evidence="9">
    <location>
        <position position="208"/>
    </location>
    <ligand>
        <name>ATP</name>
        <dbReference type="ChEBI" id="CHEBI:30616"/>
    </ligand>
</feature>
<comment type="domain">
    <text evidence="9">Consists of three domains, a large central CORE domain and two small peripheral domains, NMPbind and LID, which undergo movements during catalysis. The LID domain closes over the site of phosphoryl transfer upon ATP binding. Assembling and dissambling the active center during each catalytic cycle provides an effective means to prevent ATP hydrolysis.</text>
</comment>
<keyword evidence="3 9" id="KW-0547">Nucleotide-binding</keyword>
<feature type="binding site" evidence="9">
    <location>
        <position position="180"/>
    </location>
    <ligand>
        <name>a ribonucleoside 5'-phosphate</name>
        <dbReference type="ChEBI" id="CHEBI:58043"/>
    </ligand>
</feature>
<accession>A0AAD7BWF4</accession>
<evidence type="ECO:0000256" key="3">
    <source>
        <dbReference type="ARBA" id="ARBA00022741"/>
    </source>
</evidence>
<dbReference type="InterPro" id="IPR006266">
    <property type="entry name" value="UMP_CMP_kinase"/>
</dbReference>
<comment type="caution">
    <text evidence="10">The sequence shown here is derived from an EMBL/GenBank/DDBJ whole genome shotgun (WGS) entry which is preliminary data.</text>
</comment>
<dbReference type="GO" id="GO:0005634">
    <property type="term" value="C:nucleus"/>
    <property type="evidence" value="ECO:0007669"/>
    <property type="project" value="UniProtKB-SubCell"/>
</dbReference>
<dbReference type="InterPro" id="IPR027417">
    <property type="entry name" value="P-loop_NTPase"/>
</dbReference>
<dbReference type="FunFam" id="3.40.50.300:FF:000315">
    <property type="entry name" value="Adenylate kinase 1"/>
    <property type="match status" value="1"/>
</dbReference>
<comment type="catalytic activity">
    <reaction evidence="8 9">
        <text>UMP + ATP = UDP + ADP</text>
        <dbReference type="Rhea" id="RHEA:24400"/>
        <dbReference type="ChEBI" id="CHEBI:30616"/>
        <dbReference type="ChEBI" id="CHEBI:57865"/>
        <dbReference type="ChEBI" id="CHEBI:58223"/>
        <dbReference type="ChEBI" id="CHEBI:456216"/>
        <dbReference type="EC" id="2.7.4.14"/>
    </reaction>
</comment>
<feature type="binding site" evidence="9">
    <location>
        <position position="64"/>
    </location>
    <ligand>
        <name>a ribonucleoside 5'-phosphate</name>
        <dbReference type="ChEBI" id="CHEBI:58043"/>
    </ligand>
</feature>
<dbReference type="NCBIfam" id="TIGR01359">
    <property type="entry name" value="UMP_CMP_kin_fam"/>
    <property type="match status" value="1"/>
</dbReference>
<dbReference type="Pfam" id="PF00406">
    <property type="entry name" value="ADK"/>
    <property type="match status" value="1"/>
</dbReference>
<reference evidence="10" key="1">
    <citation type="submission" date="2023-03" db="EMBL/GenBank/DDBJ databases">
        <title>Massive genome expansion in bonnet fungi (Mycena s.s.) driven by repeated elements and novel gene families across ecological guilds.</title>
        <authorList>
            <consortium name="Lawrence Berkeley National Laboratory"/>
            <person name="Harder C.B."/>
            <person name="Miyauchi S."/>
            <person name="Viragh M."/>
            <person name="Kuo A."/>
            <person name="Thoen E."/>
            <person name="Andreopoulos B."/>
            <person name="Lu D."/>
            <person name="Skrede I."/>
            <person name="Drula E."/>
            <person name="Henrissat B."/>
            <person name="Morin E."/>
            <person name="Kohler A."/>
            <person name="Barry K."/>
            <person name="LaButti K."/>
            <person name="Morin E."/>
            <person name="Salamov A."/>
            <person name="Lipzen A."/>
            <person name="Mereny Z."/>
            <person name="Hegedus B."/>
            <person name="Baldrian P."/>
            <person name="Stursova M."/>
            <person name="Weitz H."/>
            <person name="Taylor A."/>
            <person name="Grigoriev I.V."/>
            <person name="Nagy L.G."/>
            <person name="Martin F."/>
            <person name="Kauserud H."/>
        </authorList>
    </citation>
    <scope>NUCLEOTIDE SEQUENCE</scope>
    <source>
        <strain evidence="10">9284</strain>
    </source>
</reference>
<dbReference type="InterPro" id="IPR033690">
    <property type="entry name" value="Adenylat_kinase_CS"/>
</dbReference>
<evidence type="ECO:0000256" key="4">
    <source>
        <dbReference type="ARBA" id="ARBA00022777"/>
    </source>
</evidence>
<dbReference type="PROSITE" id="PS00113">
    <property type="entry name" value="ADENYLATE_KINASE"/>
    <property type="match status" value="1"/>
</dbReference>
<dbReference type="SUPFAM" id="SSF52540">
    <property type="entry name" value="P-loop containing nucleoside triphosphate hydrolases"/>
    <property type="match status" value="1"/>
</dbReference>
<name>A0AAD7BWF4_9AGAR</name>
<keyword evidence="2 9" id="KW-0808">Transferase</keyword>
<dbReference type="GO" id="GO:0005737">
    <property type="term" value="C:cytoplasm"/>
    <property type="evidence" value="ECO:0007669"/>
    <property type="project" value="UniProtKB-SubCell"/>
</dbReference>
<keyword evidence="7 9" id="KW-0539">Nucleus</keyword>
<dbReference type="PANTHER" id="PTHR23359">
    <property type="entry name" value="NUCLEOTIDE KINASE"/>
    <property type="match status" value="1"/>
</dbReference>
<feature type="binding site" evidence="9">
    <location>
        <position position="132"/>
    </location>
    <ligand>
        <name>a ribonucleoside 5'-phosphate</name>
        <dbReference type="ChEBI" id="CHEBI:58043"/>
    </ligand>
</feature>
<comment type="similarity">
    <text evidence="9">Belongs to the adenylate kinase family. UMP-CMP kinase subfamily.</text>
</comment>
<feature type="region of interest" description="LID" evidence="9">
    <location>
        <begin position="162"/>
        <end position="172"/>
    </location>
</feature>
<keyword evidence="5 9" id="KW-0067">ATP-binding</keyword>
<keyword evidence="6 9" id="KW-0665">Pyrimidine biosynthesis</keyword>
<comment type="subunit">
    <text evidence="9">Monomer.</text>
</comment>
<dbReference type="HAMAP" id="MF_00235">
    <property type="entry name" value="Adenylate_kinase_Adk"/>
    <property type="match status" value="1"/>
</dbReference>
<comment type="subcellular location">
    <subcellularLocation>
        <location evidence="9">Cytoplasm</location>
    </subcellularLocation>
    <subcellularLocation>
        <location evidence="9">Nucleus</location>
    </subcellularLocation>
    <text evidence="9">Predominantly cytoplasmic.</text>
</comment>
<feature type="binding site" evidence="9">
    <location>
        <begin position="86"/>
        <end position="88"/>
    </location>
    <ligand>
        <name>a ribonucleoside 5'-phosphate</name>
        <dbReference type="ChEBI" id="CHEBI:58043"/>
    </ligand>
</feature>
<proteinExistence type="inferred from homology"/>
<dbReference type="GO" id="GO:0005524">
    <property type="term" value="F:ATP binding"/>
    <property type="evidence" value="ECO:0007669"/>
    <property type="project" value="UniProtKB-KW"/>
</dbReference>
<dbReference type="CDD" id="cd01428">
    <property type="entry name" value="ADK"/>
    <property type="match status" value="1"/>
</dbReference>
<evidence type="ECO:0000256" key="9">
    <source>
        <dbReference type="HAMAP-Rule" id="MF_03172"/>
    </source>
</evidence>
<evidence type="ECO:0000256" key="2">
    <source>
        <dbReference type="ARBA" id="ARBA00022679"/>
    </source>
</evidence>
<dbReference type="GO" id="GO:0006207">
    <property type="term" value="P:'de novo' pyrimidine nucleobase biosynthetic process"/>
    <property type="evidence" value="ECO:0007669"/>
    <property type="project" value="InterPro"/>
</dbReference>
<dbReference type="Proteomes" id="UP001221142">
    <property type="component" value="Unassembled WGS sequence"/>
</dbReference>
<dbReference type="PRINTS" id="PR00094">
    <property type="entry name" value="ADENYLTKNASE"/>
</dbReference>
<comment type="function">
    <text evidence="9">Catalyzes the phosphorylation of pyrimidine nucleoside monophosphates at the expense of ATP. Plays an important role in de novo pyrimidine nucleotide biosynthesis. Has preference for UMP and dUMP as phosphate acceptors, but can also use CMP, dCMP and AMP.</text>
</comment>
<evidence type="ECO:0000256" key="1">
    <source>
        <dbReference type="ARBA" id="ARBA00022490"/>
    </source>
</evidence>
<protein>
    <recommendedName>
        <fullName evidence="9">Uridylate kinase</fullName>
        <shortName evidence="9">UK</shortName>
        <ecNumber evidence="9">2.7.4.14</ecNumber>
    </recommendedName>
    <alternativeName>
        <fullName evidence="9">ATP:UMP phosphotransferase</fullName>
    </alternativeName>
    <alternativeName>
        <fullName evidence="9">Deoxycytidylate kinase</fullName>
        <shortName evidence="9">CK</shortName>
        <shortName evidence="9">dCMP kinase</shortName>
    </alternativeName>
    <alternativeName>
        <fullName evidence="9">Uridine monophosphate kinase</fullName>
        <shortName evidence="9">UMP kinase</shortName>
        <shortName evidence="9">UMPK</shortName>
    </alternativeName>
</protein>
<dbReference type="GO" id="GO:0006221">
    <property type="term" value="P:pyrimidine nucleotide biosynthetic process"/>
    <property type="evidence" value="ECO:0007669"/>
    <property type="project" value="UniProtKB-UniRule"/>
</dbReference>
<evidence type="ECO:0000256" key="8">
    <source>
        <dbReference type="ARBA" id="ARBA00048116"/>
    </source>
</evidence>
<gene>
    <name evidence="10" type="ORF">FB45DRAFT_1057478</name>
</gene>
<evidence type="ECO:0000256" key="6">
    <source>
        <dbReference type="ARBA" id="ARBA00022975"/>
    </source>
</evidence>
<evidence type="ECO:0000313" key="10">
    <source>
        <dbReference type="EMBL" id="KAJ7632382.1"/>
    </source>
</evidence>
<dbReference type="GO" id="GO:0009123">
    <property type="term" value="P:nucleoside monophosphate metabolic process"/>
    <property type="evidence" value="ECO:0007669"/>
    <property type="project" value="UniProtKB-ARBA"/>
</dbReference>
<feature type="binding site" evidence="9">
    <location>
        <begin position="38"/>
        <end position="43"/>
    </location>
    <ligand>
        <name>ATP</name>
        <dbReference type="ChEBI" id="CHEBI:30616"/>
    </ligand>
</feature>
<dbReference type="HAMAP" id="MF_03172">
    <property type="entry name" value="Adenylate_kinase_UMP_CMP_kin"/>
    <property type="match status" value="1"/>
</dbReference>
<feature type="binding site" evidence="9">
    <location>
        <begin position="125"/>
        <end position="128"/>
    </location>
    <ligand>
        <name>a ribonucleoside 5'-phosphate</name>
        <dbReference type="ChEBI" id="CHEBI:58043"/>
    </ligand>
</feature>
<dbReference type="AlphaFoldDB" id="A0AAD7BWF4"/>
<dbReference type="EC" id="2.7.4.14" evidence="9"/>
<dbReference type="GO" id="GO:0019205">
    <property type="term" value="F:nucleobase-containing compound kinase activity"/>
    <property type="evidence" value="ECO:0007669"/>
    <property type="project" value="InterPro"/>
</dbReference>
<organism evidence="10 11">
    <name type="scientific">Roridomyces roridus</name>
    <dbReference type="NCBI Taxonomy" id="1738132"/>
    <lineage>
        <taxon>Eukaryota</taxon>
        <taxon>Fungi</taxon>
        <taxon>Dikarya</taxon>
        <taxon>Basidiomycota</taxon>
        <taxon>Agaricomycotina</taxon>
        <taxon>Agaricomycetes</taxon>
        <taxon>Agaricomycetidae</taxon>
        <taxon>Agaricales</taxon>
        <taxon>Marasmiineae</taxon>
        <taxon>Mycenaceae</taxon>
        <taxon>Roridomyces</taxon>
    </lineage>
</organism>
<dbReference type="InterPro" id="IPR000850">
    <property type="entry name" value="Adenylat/UMP-CMP_kin"/>
</dbReference>
<dbReference type="EMBL" id="JARKIF010000008">
    <property type="protein sequence ID" value="KAJ7632382.1"/>
    <property type="molecule type" value="Genomic_DNA"/>
</dbReference>
<evidence type="ECO:0000313" key="11">
    <source>
        <dbReference type="Proteomes" id="UP001221142"/>
    </source>
</evidence>
<keyword evidence="11" id="KW-1185">Reference proteome</keyword>
<feature type="binding site" evidence="9">
    <location>
        <position position="169"/>
    </location>
    <ligand>
        <name>a ribonucleoside 5'-phosphate</name>
        <dbReference type="ChEBI" id="CHEBI:58043"/>
    </ligand>
</feature>